<organism evidence="5 6">
    <name type="scientific">Pseudomonas eucalypticola</name>
    <dbReference type="NCBI Taxonomy" id="2599595"/>
    <lineage>
        <taxon>Bacteria</taxon>
        <taxon>Pseudomonadati</taxon>
        <taxon>Pseudomonadota</taxon>
        <taxon>Gammaproteobacteria</taxon>
        <taxon>Pseudomonadales</taxon>
        <taxon>Pseudomonadaceae</taxon>
        <taxon>Pseudomonas</taxon>
    </lineage>
</organism>
<keyword evidence="1" id="KW-0520">NAD</keyword>
<dbReference type="Proteomes" id="UP000509568">
    <property type="component" value="Chromosome"/>
</dbReference>
<sequence length="329" mass="35346">MARLLVAGKMHPSGVALLKAYESRGVIVDYVEEVSEASYAPLIAEADALVIRTQPLSAATIAKARKLKVVSRHGVGYDSVDLAALNARGIGLTVVGDVNSISVAEHAMTQLLACAKRALRADRAVREIGQWGWRNRLEPQEVFNRHLLIIGYGRIGRHLAKMAAGFNMQVRAYDPYLERTGWPEGSVRPVSLEEGLAWADFISIHTPRGDRPTLGAEEFARMKPGVIIANTARGGVVCERALAEGLASGHVAGAGLDVFDEEPPTRINPLFTHDNAVLSPHIAGLTAECSERMALSSIENAMNFLEGTVDSSLVVNPEHLDPATVPLPA</sequence>
<dbReference type="GO" id="GO:0051287">
    <property type="term" value="F:NAD binding"/>
    <property type="evidence" value="ECO:0007669"/>
    <property type="project" value="InterPro"/>
</dbReference>
<dbReference type="SUPFAM" id="SSF52283">
    <property type="entry name" value="Formate/glycerate dehydrogenase catalytic domain-like"/>
    <property type="match status" value="1"/>
</dbReference>
<evidence type="ECO:0000256" key="1">
    <source>
        <dbReference type="ARBA" id="ARBA00023027"/>
    </source>
</evidence>
<dbReference type="AlphaFoldDB" id="A0A7D5H4Z6"/>
<keyword evidence="2" id="KW-0560">Oxidoreductase</keyword>
<dbReference type="KEGG" id="pez:HWQ56_18845"/>
<comment type="similarity">
    <text evidence="2">Belongs to the D-isomer specific 2-hydroxyacid dehydrogenase family.</text>
</comment>
<evidence type="ECO:0000313" key="5">
    <source>
        <dbReference type="EMBL" id="QKZ05742.1"/>
    </source>
</evidence>
<dbReference type="PANTHER" id="PTHR42938">
    <property type="entry name" value="FORMATE DEHYDROGENASE 1"/>
    <property type="match status" value="1"/>
</dbReference>
<dbReference type="Gene3D" id="3.40.50.720">
    <property type="entry name" value="NAD(P)-binding Rossmann-like Domain"/>
    <property type="match status" value="2"/>
</dbReference>
<evidence type="ECO:0000313" key="6">
    <source>
        <dbReference type="Proteomes" id="UP000509568"/>
    </source>
</evidence>
<proteinExistence type="inferred from homology"/>
<name>A0A7D5H4Z6_9PSED</name>
<dbReference type="SUPFAM" id="SSF51735">
    <property type="entry name" value="NAD(P)-binding Rossmann-fold domains"/>
    <property type="match status" value="1"/>
</dbReference>
<dbReference type="EMBL" id="CP056030">
    <property type="protein sequence ID" value="QKZ05742.1"/>
    <property type="molecule type" value="Genomic_DNA"/>
</dbReference>
<gene>
    <name evidence="5" type="ORF">HWQ56_18845</name>
</gene>
<evidence type="ECO:0000259" key="4">
    <source>
        <dbReference type="Pfam" id="PF02826"/>
    </source>
</evidence>
<dbReference type="InterPro" id="IPR006139">
    <property type="entry name" value="D-isomer_2_OHA_DH_cat_dom"/>
</dbReference>
<dbReference type="Pfam" id="PF02826">
    <property type="entry name" value="2-Hacid_dh_C"/>
    <property type="match status" value="1"/>
</dbReference>
<feature type="domain" description="D-isomer specific 2-hydroxyacid dehydrogenase NAD-binding" evidence="4">
    <location>
        <begin position="109"/>
        <end position="283"/>
    </location>
</feature>
<dbReference type="PANTHER" id="PTHR42938:SF47">
    <property type="entry name" value="HYDROXYPYRUVATE REDUCTASE"/>
    <property type="match status" value="1"/>
</dbReference>
<evidence type="ECO:0000259" key="3">
    <source>
        <dbReference type="Pfam" id="PF00389"/>
    </source>
</evidence>
<dbReference type="CDD" id="cd12173">
    <property type="entry name" value="PGDH_4"/>
    <property type="match status" value="1"/>
</dbReference>
<dbReference type="GO" id="GO:0016616">
    <property type="term" value="F:oxidoreductase activity, acting on the CH-OH group of donors, NAD or NADP as acceptor"/>
    <property type="evidence" value="ECO:0007669"/>
    <property type="project" value="InterPro"/>
</dbReference>
<dbReference type="InterPro" id="IPR036291">
    <property type="entry name" value="NAD(P)-bd_dom_sf"/>
</dbReference>
<accession>A0A7D5H4Z6</accession>
<dbReference type="InterPro" id="IPR006140">
    <property type="entry name" value="D-isomer_DH_NAD-bd"/>
</dbReference>
<dbReference type="Pfam" id="PF00389">
    <property type="entry name" value="2-Hacid_dh"/>
    <property type="match status" value="1"/>
</dbReference>
<feature type="domain" description="D-isomer specific 2-hydroxyacid dehydrogenase catalytic" evidence="3">
    <location>
        <begin position="5"/>
        <end position="313"/>
    </location>
</feature>
<evidence type="ECO:0000256" key="2">
    <source>
        <dbReference type="RuleBase" id="RU003719"/>
    </source>
</evidence>
<keyword evidence="6" id="KW-1185">Reference proteome</keyword>
<reference evidence="5 6" key="1">
    <citation type="submission" date="2020-06" db="EMBL/GenBank/DDBJ databases">
        <title>Pseudomonas eucalypticola sp. nov., an endophyte of Eucalyptus dunnii leaves with biocontrol ability of eucalyptus leaf blight.</title>
        <authorList>
            <person name="Liu Y."/>
            <person name="Song Z."/>
            <person name="Zeng H."/>
            <person name="Lu M."/>
            <person name="Wang X."/>
            <person name="Lian X."/>
            <person name="Zhang Q."/>
        </authorList>
    </citation>
    <scope>NUCLEOTIDE SEQUENCE [LARGE SCALE GENOMIC DNA]</scope>
    <source>
        <strain evidence="5 6">NP-1</strain>
    </source>
</reference>
<dbReference type="RefSeq" id="WP_158154317.1">
    <property type="nucleotide sequence ID" value="NZ_CP056030.1"/>
</dbReference>
<protein>
    <submittedName>
        <fullName evidence="5">Hydroxyacid dehydrogenase</fullName>
    </submittedName>
</protein>